<sequence>MPAFDALSPIQDDPSLAEIEEVWKEILAAQEENTTNGSNFEIRDSSNARANDNTQTEEGLRESMKGGTITFLPPRVQLTQEGLEGNEGSHILPAIALQEDGPLTQECEKNEGLQLDMQMAWNCSSLVVIEPNPEETQHITQREDSPGQHNYLIITRDDDEAANAPQHIGSELIVLTGQGSSHSEGSNSTQRHDQQKKGKIGPVTFTLTLKAPQKRKRKPVFIEEIDENQDTNAKKLKVHTGETNAEQDTTTPGPEIAQVAKMLEACFMGFGELKGIVHPAWHQQGTGSMAVQVQDKIQNVSKHLSQWHKENFRNLNHQISQVYQQVEKLQNSLPCQSGSNEELIARKKLEFLLKSEEIKWDQRAKQLWSIFST</sequence>
<reference evidence="2" key="1">
    <citation type="submission" date="2020-09" db="EMBL/GenBank/DDBJ databases">
        <title>Genome-Enabled Discovery of Anthraquinone Biosynthesis in Senna tora.</title>
        <authorList>
            <person name="Kang S.-H."/>
            <person name="Pandey R.P."/>
            <person name="Lee C.-M."/>
            <person name="Sim J.-S."/>
            <person name="Jeong J.-T."/>
            <person name="Choi B.-S."/>
            <person name="Jung M."/>
            <person name="Ginzburg D."/>
            <person name="Zhao K."/>
            <person name="Won S.Y."/>
            <person name="Oh T.-J."/>
            <person name="Yu Y."/>
            <person name="Kim N.-H."/>
            <person name="Lee O.R."/>
            <person name="Lee T.-H."/>
            <person name="Bashyal P."/>
            <person name="Kim T.-S."/>
            <person name="Lee W.-H."/>
            <person name="Kawkins C."/>
            <person name="Kim C.-K."/>
            <person name="Kim J.S."/>
            <person name="Ahn B.O."/>
            <person name="Rhee S.Y."/>
            <person name="Sohng J.K."/>
        </authorList>
    </citation>
    <scope>NUCLEOTIDE SEQUENCE</scope>
    <source>
        <tissue evidence="2">Leaf</tissue>
    </source>
</reference>
<protein>
    <submittedName>
        <fullName evidence="2">Reverse transcriptase</fullName>
    </submittedName>
</protein>
<dbReference type="AlphaFoldDB" id="A0A834W8L8"/>
<organism evidence="2 3">
    <name type="scientific">Senna tora</name>
    <dbReference type="NCBI Taxonomy" id="362788"/>
    <lineage>
        <taxon>Eukaryota</taxon>
        <taxon>Viridiplantae</taxon>
        <taxon>Streptophyta</taxon>
        <taxon>Embryophyta</taxon>
        <taxon>Tracheophyta</taxon>
        <taxon>Spermatophyta</taxon>
        <taxon>Magnoliopsida</taxon>
        <taxon>eudicotyledons</taxon>
        <taxon>Gunneridae</taxon>
        <taxon>Pentapetalae</taxon>
        <taxon>rosids</taxon>
        <taxon>fabids</taxon>
        <taxon>Fabales</taxon>
        <taxon>Fabaceae</taxon>
        <taxon>Caesalpinioideae</taxon>
        <taxon>Cassia clade</taxon>
        <taxon>Senna</taxon>
    </lineage>
</organism>
<feature type="region of interest" description="Disordered" evidence="1">
    <location>
        <begin position="177"/>
        <end position="200"/>
    </location>
</feature>
<feature type="region of interest" description="Disordered" evidence="1">
    <location>
        <begin position="34"/>
        <end position="62"/>
    </location>
</feature>
<feature type="compositionally biased region" description="Polar residues" evidence="1">
    <location>
        <begin position="47"/>
        <end position="57"/>
    </location>
</feature>
<accession>A0A834W8L8</accession>
<evidence type="ECO:0000256" key="1">
    <source>
        <dbReference type="SAM" id="MobiDB-lite"/>
    </source>
</evidence>
<dbReference type="GO" id="GO:0003964">
    <property type="term" value="F:RNA-directed DNA polymerase activity"/>
    <property type="evidence" value="ECO:0007669"/>
    <property type="project" value="UniProtKB-KW"/>
</dbReference>
<evidence type="ECO:0000313" key="2">
    <source>
        <dbReference type="EMBL" id="KAF7807994.1"/>
    </source>
</evidence>
<name>A0A834W8L8_9FABA</name>
<keyword evidence="2" id="KW-0548">Nucleotidyltransferase</keyword>
<dbReference type="OrthoDB" id="1434421at2759"/>
<comment type="caution">
    <text evidence="2">The sequence shown here is derived from an EMBL/GenBank/DDBJ whole genome shotgun (WGS) entry which is preliminary data.</text>
</comment>
<keyword evidence="2" id="KW-0695">RNA-directed DNA polymerase</keyword>
<dbReference type="Proteomes" id="UP000634136">
    <property type="component" value="Unassembled WGS sequence"/>
</dbReference>
<gene>
    <name evidence="2" type="ORF">G2W53_040155</name>
</gene>
<feature type="compositionally biased region" description="Polar residues" evidence="1">
    <location>
        <begin position="177"/>
        <end position="189"/>
    </location>
</feature>
<keyword evidence="2" id="KW-0808">Transferase</keyword>
<keyword evidence="3" id="KW-1185">Reference proteome</keyword>
<evidence type="ECO:0000313" key="3">
    <source>
        <dbReference type="Proteomes" id="UP000634136"/>
    </source>
</evidence>
<proteinExistence type="predicted"/>
<dbReference type="EMBL" id="JAAIUW010000012">
    <property type="protein sequence ID" value="KAF7807994.1"/>
    <property type="molecule type" value="Genomic_DNA"/>
</dbReference>